<reference evidence="1 2" key="1">
    <citation type="submission" date="2020-08" db="EMBL/GenBank/DDBJ databases">
        <title>Whole-Genome Sequence of French Clinical Streptomyces mexicanus Strain Q0842.</title>
        <authorList>
            <person name="Boxberger M."/>
            <person name="La Scola B."/>
        </authorList>
    </citation>
    <scope>NUCLEOTIDE SEQUENCE [LARGE SCALE GENOMIC DNA]</scope>
    <source>
        <strain evidence="1 2">Marseille-Q0842</strain>
    </source>
</reference>
<dbReference type="RefSeq" id="WP_159668725.1">
    <property type="nucleotide sequence ID" value="NZ_JACMHY010000019.1"/>
</dbReference>
<dbReference type="AlphaFoldDB" id="A0A7X1IAI2"/>
<comment type="caution">
    <text evidence="1">The sequence shown here is derived from an EMBL/GenBank/DDBJ whole genome shotgun (WGS) entry which is preliminary data.</text>
</comment>
<evidence type="ECO:0000313" key="1">
    <source>
        <dbReference type="EMBL" id="MBC2869518.1"/>
    </source>
</evidence>
<dbReference type="Pfam" id="PF18742">
    <property type="entry name" value="DpnII-MboI"/>
    <property type="match status" value="1"/>
</dbReference>
<dbReference type="EMBL" id="JACMHY010000019">
    <property type="protein sequence ID" value="MBC2869518.1"/>
    <property type="molecule type" value="Genomic_DNA"/>
</dbReference>
<dbReference type="OrthoDB" id="2678579at2"/>
<proteinExistence type="predicted"/>
<sequence length="284" mass="32530">MMSANRRAEIERLIDETYEIELMLSEWQTRGIVTREELRAGQEKYQSWYARATPLISEASREQFKDMYEGGMVIKRIKSFLAKPLEVNQFHDPTSTDSPFPKWSHPYSSTFLESFHTQRALLQAEIYAVAEVFPLLAEIAEVFTRFPSFLQTLQNSTKPNVPAPKVEKEEDLQVLVGACLRLMYDDVRPEDYVPQHAGGRSRVDFLLPTVGIVVETKMTRESLTDKKVGEELTIDWSRYAKHPDCRGILALVYDPGRYLINPAGLESDLTQDQGNPATRVLVIR</sequence>
<keyword evidence="2" id="KW-1185">Reference proteome</keyword>
<protein>
    <submittedName>
        <fullName evidence="1">Uncharacterized protein</fullName>
    </submittedName>
</protein>
<accession>A0A7X1IAI2</accession>
<evidence type="ECO:0000313" key="2">
    <source>
        <dbReference type="Proteomes" id="UP000517694"/>
    </source>
</evidence>
<name>A0A7X1IAI2_9ACTN</name>
<gene>
    <name evidence="1" type="ORF">H1R13_32570</name>
</gene>
<dbReference type="Proteomes" id="UP000517694">
    <property type="component" value="Unassembled WGS sequence"/>
</dbReference>
<organism evidence="1 2">
    <name type="scientific">Streptomyces mexicanus</name>
    <dbReference type="NCBI Taxonomy" id="178566"/>
    <lineage>
        <taxon>Bacteria</taxon>
        <taxon>Bacillati</taxon>
        <taxon>Actinomycetota</taxon>
        <taxon>Actinomycetes</taxon>
        <taxon>Kitasatosporales</taxon>
        <taxon>Streptomycetaceae</taxon>
        <taxon>Streptomyces</taxon>
    </lineage>
</organism>